<feature type="compositionally biased region" description="Low complexity" evidence="1">
    <location>
        <begin position="167"/>
        <end position="177"/>
    </location>
</feature>
<feature type="transmembrane region" description="Helical" evidence="2">
    <location>
        <begin position="362"/>
        <end position="382"/>
    </location>
</feature>
<dbReference type="STRING" id="1123029.SAMN02745172_00320"/>
<feature type="domain" description="SPOR" evidence="3">
    <location>
        <begin position="643"/>
        <end position="727"/>
    </location>
</feature>
<dbReference type="GO" id="GO:0042834">
    <property type="term" value="F:peptidoglycan binding"/>
    <property type="evidence" value="ECO:0007669"/>
    <property type="project" value="InterPro"/>
</dbReference>
<gene>
    <name evidence="4" type="ORF">SAMN02745172_00320</name>
</gene>
<feature type="compositionally biased region" description="Polar residues" evidence="1">
    <location>
        <begin position="1"/>
        <end position="11"/>
    </location>
</feature>
<evidence type="ECO:0000256" key="1">
    <source>
        <dbReference type="SAM" id="MobiDB-lite"/>
    </source>
</evidence>
<keyword evidence="5" id="KW-1185">Reference proteome</keyword>
<feature type="compositionally biased region" description="Basic and acidic residues" evidence="1">
    <location>
        <begin position="424"/>
        <end position="433"/>
    </location>
</feature>
<feature type="region of interest" description="Disordered" evidence="1">
    <location>
        <begin position="548"/>
        <end position="584"/>
    </location>
</feature>
<dbReference type="InterPro" id="IPR007730">
    <property type="entry name" value="SPOR-like_dom"/>
</dbReference>
<dbReference type="Gene3D" id="3.30.70.1070">
    <property type="entry name" value="Sporulation related repeat"/>
    <property type="match status" value="1"/>
</dbReference>
<organism evidence="4 5">
    <name type="scientific">Pseudoxanthobacter soli DSM 19599</name>
    <dbReference type="NCBI Taxonomy" id="1123029"/>
    <lineage>
        <taxon>Bacteria</taxon>
        <taxon>Pseudomonadati</taxon>
        <taxon>Pseudomonadota</taxon>
        <taxon>Alphaproteobacteria</taxon>
        <taxon>Hyphomicrobiales</taxon>
        <taxon>Segnochrobactraceae</taxon>
        <taxon>Pseudoxanthobacter</taxon>
    </lineage>
</organism>
<dbReference type="Pfam" id="PF05036">
    <property type="entry name" value="SPOR"/>
    <property type="match status" value="1"/>
</dbReference>
<feature type="compositionally biased region" description="Pro residues" evidence="1">
    <location>
        <begin position="235"/>
        <end position="249"/>
    </location>
</feature>
<evidence type="ECO:0000313" key="5">
    <source>
        <dbReference type="Proteomes" id="UP000186406"/>
    </source>
</evidence>
<accession>A0A1M7Z6E4</accession>
<proteinExistence type="predicted"/>
<name>A0A1M7Z6E4_9HYPH</name>
<dbReference type="PROSITE" id="PS51724">
    <property type="entry name" value="SPOR"/>
    <property type="match status" value="1"/>
</dbReference>
<dbReference type="SUPFAM" id="SSF110997">
    <property type="entry name" value="Sporulation related repeat"/>
    <property type="match status" value="1"/>
</dbReference>
<dbReference type="OrthoDB" id="7338235at2"/>
<feature type="compositionally biased region" description="Basic and acidic residues" evidence="1">
    <location>
        <begin position="331"/>
        <end position="343"/>
    </location>
</feature>
<dbReference type="Proteomes" id="UP000186406">
    <property type="component" value="Unassembled WGS sequence"/>
</dbReference>
<keyword evidence="2" id="KW-1133">Transmembrane helix</keyword>
<feature type="compositionally biased region" description="Low complexity" evidence="1">
    <location>
        <begin position="516"/>
        <end position="531"/>
    </location>
</feature>
<feature type="region of interest" description="Disordered" evidence="1">
    <location>
        <begin position="613"/>
        <end position="650"/>
    </location>
</feature>
<keyword evidence="2" id="KW-0812">Transmembrane</keyword>
<evidence type="ECO:0000259" key="3">
    <source>
        <dbReference type="PROSITE" id="PS51724"/>
    </source>
</evidence>
<feature type="region of interest" description="Disordered" evidence="1">
    <location>
        <begin position="1"/>
        <end position="356"/>
    </location>
</feature>
<keyword evidence="2" id="KW-0472">Membrane</keyword>
<feature type="compositionally biased region" description="Low complexity" evidence="1">
    <location>
        <begin position="92"/>
        <end position="122"/>
    </location>
</feature>
<feature type="compositionally biased region" description="Basic and acidic residues" evidence="1">
    <location>
        <begin position="309"/>
        <end position="324"/>
    </location>
</feature>
<dbReference type="EMBL" id="FRXO01000001">
    <property type="protein sequence ID" value="SHO60518.1"/>
    <property type="molecule type" value="Genomic_DNA"/>
</dbReference>
<reference evidence="4 5" key="1">
    <citation type="submission" date="2016-12" db="EMBL/GenBank/DDBJ databases">
        <authorList>
            <person name="Song W.-J."/>
            <person name="Kurnit D.M."/>
        </authorList>
    </citation>
    <scope>NUCLEOTIDE SEQUENCE [LARGE SCALE GENOMIC DNA]</scope>
    <source>
        <strain evidence="4 5">DSM 19599</strain>
    </source>
</reference>
<dbReference type="InterPro" id="IPR036680">
    <property type="entry name" value="SPOR-like_sf"/>
</dbReference>
<feature type="region of interest" description="Disordered" evidence="1">
    <location>
        <begin position="402"/>
        <end position="532"/>
    </location>
</feature>
<evidence type="ECO:0000313" key="4">
    <source>
        <dbReference type="EMBL" id="SHO60518.1"/>
    </source>
</evidence>
<feature type="compositionally biased region" description="Pro residues" evidence="1">
    <location>
        <begin position="82"/>
        <end position="91"/>
    </location>
</feature>
<dbReference type="RefSeq" id="WP_073625446.1">
    <property type="nucleotide sequence ID" value="NZ_FRXO01000001.1"/>
</dbReference>
<dbReference type="AlphaFoldDB" id="A0A1M7Z6E4"/>
<sequence>MNDPRSTSPKQTAYGDAPHGEPRVDGAPDDDPFADLARIVADSLPPAGQRKEPAAPPHRPSPAGRDFGFDADDFERALNETPAPPVPPPAVRPRTTPSAPLLRPVAQRPGSAPASAPAAAPRSPTPPRNEPPALSGGGFDMDDIEAALASELSGNVPPRAPVPPAPRVDAAPGARPAEGPKAAMAPVSRGPAARVLNPKADDDGDETVPFEPLPPIEKTVSRRAGPVRPTVIHTPPVPQIEEPPAPAPDPMQHDFPQDYGLSPFDLANAARGATRPNPARPEFADQRTEDDPDDDSNYVAAFDDAISGWRDDGRPDDGRPGERWDDQDDGVADHNFVDPHDDPAFAAAPPPPAAPRRRRNGALWIAATIGIVVLLGIVGYSVTEYFGGGLSDENAPVIKADDSPVKVEPPASTAAETSDPSKVFYDRVAETNKPDNQTLDTPSATAEGVTTNGAPGSSELPGVGGGQTAQSGTAAEPGATPVIPRKVRTVVVRPDGTIVTPDPSQAAADFPPPSAAPSAPAAAALTPAQEGAAEDPLAAKNYITPGNFVMPKPRPDNSQGALEAPAPAVQTADAGVPPDVLPNGFEARTATAAPATPALPPIQAATAPVDLANVAGAGPPGQETASAEAGAETNGDVPSAASGAPETPFGVQVASQKSRADAEKAFAALKRKFPALLGNVTPTIVSADLGAKGVYYRVRVPARSSSEANALCSSLKSAGGSCFVVRS</sequence>
<evidence type="ECO:0000256" key="2">
    <source>
        <dbReference type="SAM" id="Phobius"/>
    </source>
</evidence>
<feature type="compositionally biased region" description="Polar residues" evidence="1">
    <location>
        <begin position="434"/>
        <end position="455"/>
    </location>
</feature>
<protein>
    <submittedName>
        <fullName evidence="4">Sporulation related domain-containing protein</fullName>
    </submittedName>
</protein>